<feature type="binding site" evidence="5">
    <location>
        <position position="41"/>
    </location>
    <ligand>
        <name>Zn(2+)</name>
        <dbReference type="ChEBI" id="CHEBI:29105"/>
        <label>1</label>
    </ligand>
</feature>
<reference evidence="8" key="1">
    <citation type="submission" date="2024-07" db="EMBL/GenBank/DDBJ databases">
        <title>Two chromosome-level genome assemblies of Korean endemic species Abeliophyllum distichum and Forsythia ovata (Oleaceae).</title>
        <authorList>
            <person name="Jang H."/>
        </authorList>
    </citation>
    <scope>NUCLEOTIDE SEQUENCE [LARGE SCALE GENOMIC DNA]</scope>
</reference>
<comment type="cofactor">
    <cofactor evidence="5">
        <name>Zn(2+)</name>
        <dbReference type="ChEBI" id="CHEBI:29105"/>
    </cofactor>
    <text evidence="5">Binds 2 Zn(2+) ions per subunit.</text>
</comment>
<feature type="binding site" evidence="5">
    <location>
        <position position="69"/>
    </location>
    <ligand>
        <name>Ca(2+)</name>
        <dbReference type="ChEBI" id="CHEBI:29108"/>
        <label>3</label>
    </ligand>
</feature>
<dbReference type="InterPro" id="IPR024079">
    <property type="entry name" value="MetalloPept_cat_dom_sf"/>
</dbReference>
<dbReference type="InterPro" id="IPR001818">
    <property type="entry name" value="Pept_M10_metallopeptidase"/>
</dbReference>
<comment type="cofactor">
    <cofactor evidence="5">
        <name>Ca(2+)</name>
        <dbReference type="ChEBI" id="CHEBI:29108"/>
    </cofactor>
    <text evidence="5">Can bind about 5 Ca(2+) ions per subunit.</text>
</comment>
<evidence type="ECO:0000256" key="1">
    <source>
        <dbReference type="ARBA" id="ARBA00022670"/>
    </source>
</evidence>
<gene>
    <name evidence="7" type="ORF">Adt_20720</name>
</gene>
<keyword evidence="8" id="KW-1185">Reference proteome</keyword>
<dbReference type="PANTHER" id="PTHR10201:SF213">
    <property type="entry name" value="METALLOENDOPROTEINASE 2-MMP-LIKE"/>
    <property type="match status" value="1"/>
</dbReference>
<protein>
    <submittedName>
        <fullName evidence="7">Metalloendoproteinase</fullName>
    </submittedName>
</protein>
<evidence type="ECO:0000256" key="4">
    <source>
        <dbReference type="ARBA" id="ARBA00022833"/>
    </source>
</evidence>
<accession>A0ABD1SXD5</accession>
<dbReference type="GO" id="GO:0046872">
    <property type="term" value="F:metal ion binding"/>
    <property type="evidence" value="ECO:0007669"/>
    <property type="project" value="UniProtKB-KW"/>
</dbReference>
<evidence type="ECO:0000259" key="6">
    <source>
        <dbReference type="Pfam" id="PF00413"/>
    </source>
</evidence>
<sequence>MSPVSRAFEKWASATHCTFSLAQNPQNANLVIGFYTRDHADGSPFDGPGGILAHAFPPTDGRFHYDADESCSVPSRVHLILKLLHCMRSATFLNLDIARFKMQSCSQEFLLECLKICMLMIFRESNLYIMCKEKCITLLQSQYLFE</sequence>
<evidence type="ECO:0000256" key="3">
    <source>
        <dbReference type="ARBA" id="ARBA00022801"/>
    </source>
</evidence>
<keyword evidence="1" id="KW-0645">Protease</keyword>
<keyword evidence="2 5" id="KW-0479">Metal-binding</keyword>
<organism evidence="7 8">
    <name type="scientific">Abeliophyllum distichum</name>
    <dbReference type="NCBI Taxonomy" id="126358"/>
    <lineage>
        <taxon>Eukaryota</taxon>
        <taxon>Viridiplantae</taxon>
        <taxon>Streptophyta</taxon>
        <taxon>Embryophyta</taxon>
        <taxon>Tracheophyta</taxon>
        <taxon>Spermatophyta</taxon>
        <taxon>Magnoliopsida</taxon>
        <taxon>eudicotyledons</taxon>
        <taxon>Gunneridae</taxon>
        <taxon>Pentapetalae</taxon>
        <taxon>asterids</taxon>
        <taxon>lamiids</taxon>
        <taxon>Lamiales</taxon>
        <taxon>Oleaceae</taxon>
        <taxon>Forsythieae</taxon>
        <taxon>Abeliophyllum</taxon>
    </lineage>
</organism>
<dbReference type="PRINTS" id="PR00138">
    <property type="entry name" value="MATRIXIN"/>
</dbReference>
<dbReference type="Pfam" id="PF00413">
    <property type="entry name" value="Peptidase_M10"/>
    <property type="match status" value="1"/>
</dbReference>
<proteinExistence type="predicted"/>
<evidence type="ECO:0000313" key="7">
    <source>
        <dbReference type="EMBL" id="KAL2505099.1"/>
    </source>
</evidence>
<dbReference type="Gene3D" id="3.40.390.10">
    <property type="entry name" value="Collagenase (Catalytic Domain)"/>
    <property type="match status" value="1"/>
</dbReference>
<dbReference type="AlphaFoldDB" id="A0ABD1SXD5"/>
<keyword evidence="4 5" id="KW-0862">Zinc</keyword>
<dbReference type="PANTHER" id="PTHR10201">
    <property type="entry name" value="MATRIX METALLOPROTEINASE"/>
    <property type="match status" value="1"/>
</dbReference>
<keyword evidence="5" id="KW-0106">Calcium</keyword>
<comment type="caution">
    <text evidence="7">The sequence shown here is derived from an EMBL/GenBank/DDBJ whole genome shotgun (WGS) entry which is preliminary data.</text>
</comment>
<feature type="binding site" evidence="5">
    <location>
        <position position="54"/>
    </location>
    <ligand>
        <name>Zn(2+)</name>
        <dbReference type="ChEBI" id="CHEBI:29105"/>
        <label>1</label>
    </ligand>
</feature>
<keyword evidence="3" id="KW-0378">Hydrolase</keyword>
<feature type="domain" description="Peptidase M10 metallopeptidase" evidence="6">
    <location>
        <begin position="4"/>
        <end position="75"/>
    </location>
</feature>
<evidence type="ECO:0000256" key="2">
    <source>
        <dbReference type="ARBA" id="ARBA00022723"/>
    </source>
</evidence>
<dbReference type="EMBL" id="JBFOLK010000006">
    <property type="protein sequence ID" value="KAL2505099.1"/>
    <property type="molecule type" value="Genomic_DNA"/>
</dbReference>
<feature type="binding site" evidence="5">
    <location>
        <position position="39"/>
    </location>
    <ligand>
        <name>Zn(2+)</name>
        <dbReference type="ChEBI" id="CHEBI:29105"/>
        <label>1</label>
    </ligand>
</feature>
<dbReference type="GO" id="GO:0006508">
    <property type="term" value="P:proteolysis"/>
    <property type="evidence" value="ECO:0007669"/>
    <property type="project" value="UniProtKB-KW"/>
</dbReference>
<feature type="binding site" evidence="5">
    <location>
        <position position="64"/>
    </location>
    <ligand>
        <name>Zn(2+)</name>
        <dbReference type="ChEBI" id="CHEBI:29105"/>
        <label>1</label>
    </ligand>
</feature>
<feature type="binding site" evidence="5">
    <location>
        <position position="46"/>
    </location>
    <ligand>
        <name>Ca(2+)</name>
        <dbReference type="ChEBI" id="CHEBI:29108"/>
        <label>3</label>
    </ligand>
</feature>
<dbReference type="SUPFAM" id="SSF55486">
    <property type="entry name" value="Metalloproteases ('zincins'), catalytic domain"/>
    <property type="match status" value="1"/>
</dbReference>
<dbReference type="GO" id="GO:0008233">
    <property type="term" value="F:peptidase activity"/>
    <property type="evidence" value="ECO:0007669"/>
    <property type="project" value="UniProtKB-KW"/>
</dbReference>
<feature type="binding site" evidence="5">
    <location>
        <position position="69"/>
    </location>
    <ligand>
        <name>Ca(2+)</name>
        <dbReference type="ChEBI" id="CHEBI:29108"/>
        <label>1</label>
    </ligand>
</feature>
<evidence type="ECO:0000256" key="5">
    <source>
        <dbReference type="PIRSR" id="PIRSR621190-2"/>
    </source>
</evidence>
<feature type="binding site" evidence="5">
    <location>
        <position position="47"/>
    </location>
    <ligand>
        <name>Ca(2+)</name>
        <dbReference type="ChEBI" id="CHEBI:29108"/>
        <label>3</label>
    </ligand>
</feature>
<name>A0ABD1SXD5_9LAMI</name>
<evidence type="ECO:0000313" key="8">
    <source>
        <dbReference type="Proteomes" id="UP001604336"/>
    </source>
</evidence>
<feature type="binding site" evidence="5">
    <location>
        <position position="66"/>
    </location>
    <ligand>
        <name>Ca(2+)</name>
        <dbReference type="ChEBI" id="CHEBI:29108"/>
        <label>3</label>
    </ligand>
</feature>
<dbReference type="InterPro" id="IPR021190">
    <property type="entry name" value="Pept_M10A"/>
</dbReference>
<dbReference type="Proteomes" id="UP001604336">
    <property type="component" value="Unassembled WGS sequence"/>
</dbReference>